<feature type="compositionally biased region" description="Pro residues" evidence="1">
    <location>
        <begin position="111"/>
        <end position="123"/>
    </location>
</feature>
<proteinExistence type="predicted"/>
<dbReference type="EMBL" id="CAJNIZ010017315">
    <property type="protein sequence ID" value="CAE7396693.1"/>
    <property type="molecule type" value="Genomic_DNA"/>
</dbReference>
<protein>
    <submittedName>
        <fullName evidence="2">Uncharacterized protein</fullName>
    </submittedName>
</protein>
<comment type="caution">
    <text evidence="2">The sequence shown here is derived from an EMBL/GenBank/DDBJ whole genome shotgun (WGS) entry which is preliminary data.</text>
</comment>
<name>A0A812QP35_SYMPI</name>
<feature type="compositionally biased region" description="Low complexity" evidence="1">
    <location>
        <begin position="325"/>
        <end position="334"/>
    </location>
</feature>
<organism evidence="2 3">
    <name type="scientific">Symbiodinium pilosum</name>
    <name type="common">Dinoflagellate</name>
    <dbReference type="NCBI Taxonomy" id="2952"/>
    <lineage>
        <taxon>Eukaryota</taxon>
        <taxon>Sar</taxon>
        <taxon>Alveolata</taxon>
        <taxon>Dinophyceae</taxon>
        <taxon>Suessiales</taxon>
        <taxon>Symbiodiniaceae</taxon>
        <taxon>Symbiodinium</taxon>
    </lineage>
</organism>
<gene>
    <name evidence="2" type="ORF">SPIL2461_LOCUS9767</name>
</gene>
<feature type="non-terminal residue" evidence="2">
    <location>
        <position position="735"/>
    </location>
</feature>
<dbReference type="Proteomes" id="UP000649617">
    <property type="component" value="Unassembled WGS sequence"/>
</dbReference>
<sequence length="735" mass="78722">MGRAGGVDFIRLPDRTMRWAPVAIRHEAGIAAWQPTWVCMGCAQSEQLGDLLIPAEAGSPCDRCGSILQWEYDRVNGTEAFGCPQRCARPAPVPAAPPPQPLARTPDPDEPLPNPHQPEPPNLHPARSHHADTRFPEAHLELQSRGAWYDQGPPERDVQSPTNSWLYVPLLHGALGALSDRAIAMWRAEARAPPHWEEARRALAVSAPVAALTEALIAAASHRNGGLHQLALAEAAVLPPSTLVHLGWVVRRIARPDGYISAAGQEVCLMLYGGSELASRLDRLSDEFRLTLTYGELSAAEVEAHPIPEINVEQLSPTEAAPTALDQAAAPPAAERADSQAETDGAAVGNEAPPVGSPPPAWPRAALAWLGTIDLAEEFRSQLPTIRSVPRFLMAGVRRCLIRCLNDLQIAYRRRDEPAREAAWKLFLLAPRLLLARCRDTGPVGRAALLRRVELFESGAWEQLLREARAGAPTAGQRNVPRTDAAVLEEACERVRQGQLTRARQTLTAAALAPGNDETLHALSDPSRRPPHRRREIPAEVLTHEPAEAVALSVQQVAESLRSAKRGSAPGLSGATVDHYKLLLDDPAALELLAFAVNCFAGADLPPSIIDALALSRLTALRKPGGGVRGIAVPPAAIVAYDMLGGHTADAEQSQRQARDIAFLPASLGGLGLMHAERLSPAAYWAAWADALPVLQQRCPEAAARCLQELRSGNQAAAPSLQAAAAAGEHLDSQG</sequence>
<evidence type="ECO:0000256" key="1">
    <source>
        <dbReference type="SAM" id="MobiDB-lite"/>
    </source>
</evidence>
<evidence type="ECO:0000313" key="2">
    <source>
        <dbReference type="EMBL" id="CAE7396693.1"/>
    </source>
</evidence>
<feature type="region of interest" description="Disordered" evidence="1">
    <location>
        <begin position="325"/>
        <end position="359"/>
    </location>
</feature>
<dbReference type="AlphaFoldDB" id="A0A812QP35"/>
<feature type="compositionally biased region" description="Pro residues" evidence="1">
    <location>
        <begin position="92"/>
        <end position="101"/>
    </location>
</feature>
<keyword evidence="3" id="KW-1185">Reference proteome</keyword>
<evidence type="ECO:0000313" key="3">
    <source>
        <dbReference type="Proteomes" id="UP000649617"/>
    </source>
</evidence>
<reference evidence="2" key="1">
    <citation type="submission" date="2021-02" db="EMBL/GenBank/DDBJ databases">
        <authorList>
            <person name="Dougan E. K."/>
            <person name="Rhodes N."/>
            <person name="Thang M."/>
            <person name="Chan C."/>
        </authorList>
    </citation>
    <scope>NUCLEOTIDE SEQUENCE</scope>
</reference>
<feature type="region of interest" description="Disordered" evidence="1">
    <location>
        <begin position="92"/>
        <end position="130"/>
    </location>
</feature>
<accession>A0A812QP35</accession>